<feature type="compositionally biased region" description="Polar residues" evidence="1">
    <location>
        <begin position="1286"/>
        <end position="1301"/>
    </location>
</feature>
<accession>A0A812V089</accession>
<organism evidence="2 3">
    <name type="scientific">Symbiodinium natans</name>
    <dbReference type="NCBI Taxonomy" id="878477"/>
    <lineage>
        <taxon>Eukaryota</taxon>
        <taxon>Sar</taxon>
        <taxon>Alveolata</taxon>
        <taxon>Dinophyceae</taxon>
        <taxon>Suessiales</taxon>
        <taxon>Symbiodiniaceae</taxon>
        <taxon>Symbiodinium</taxon>
    </lineage>
</organism>
<evidence type="ECO:0000313" key="3">
    <source>
        <dbReference type="Proteomes" id="UP000604046"/>
    </source>
</evidence>
<keyword evidence="3" id="KW-1185">Reference proteome</keyword>
<name>A0A812V089_9DINO</name>
<feature type="compositionally biased region" description="Basic and acidic residues" evidence="1">
    <location>
        <begin position="1937"/>
        <end position="1948"/>
    </location>
</feature>
<feature type="region of interest" description="Disordered" evidence="1">
    <location>
        <begin position="1279"/>
        <end position="1306"/>
    </location>
</feature>
<feature type="region of interest" description="Disordered" evidence="1">
    <location>
        <begin position="1499"/>
        <end position="1525"/>
    </location>
</feature>
<gene>
    <name evidence="2" type="primary">GIP</name>
    <name evidence="2" type="ORF">SNAT2548_LOCUS33630</name>
</gene>
<dbReference type="EMBL" id="CAJNDS010002768">
    <property type="protein sequence ID" value="CAE7590597.1"/>
    <property type="molecule type" value="Genomic_DNA"/>
</dbReference>
<feature type="region of interest" description="Disordered" evidence="1">
    <location>
        <begin position="477"/>
        <end position="497"/>
    </location>
</feature>
<feature type="compositionally biased region" description="Basic and acidic residues" evidence="1">
    <location>
        <begin position="60"/>
        <end position="86"/>
    </location>
</feature>
<feature type="region of interest" description="Disordered" evidence="1">
    <location>
        <begin position="380"/>
        <end position="415"/>
    </location>
</feature>
<feature type="compositionally biased region" description="Low complexity" evidence="1">
    <location>
        <begin position="932"/>
        <end position="947"/>
    </location>
</feature>
<dbReference type="OrthoDB" id="421462at2759"/>
<dbReference type="Proteomes" id="UP000604046">
    <property type="component" value="Unassembled WGS sequence"/>
</dbReference>
<evidence type="ECO:0000256" key="1">
    <source>
        <dbReference type="SAM" id="MobiDB-lite"/>
    </source>
</evidence>
<feature type="region of interest" description="Disordered" evidence="1">
    <location>
        <begin position="901"/>
        <end position="987"/>
    </location>
</feature>
<feature type="compositionally biased region" description="Polar residues" evidence="1">
    <location>
        <begin position="114"/>
        <end position="124"/>
    </location>
</feature>
<feature type="region of interest" description="Disordered" evidence="1">
    <location>
        <begin position="149"/>
        <end position="180"/>
    </location>
</feature>
<feature type="compositionally biased region" description="Low complexity" evidence="1">
    <location>
        <begin position="149"/>
        <end position="177"/>
    </location>
</feature>
<comment type="caution">
    <text evidence="2">The sequence shown here is derived from an EMBL/GenBank/DDBJ whole genome shotgun (WGS) entry which is preliminary data.</text>
</comment>
<feature type="compositionally biased region" description="Basic and acidic residues" evidence="1">
    <location>
        <begin position="479"/>
        <end position="492"/>
    </location>
</feature>
<proteinExistence type="predicted"/>
<feature type="compositionally biased region" description="Basic and acidic residues" evidence="1">
    <location>
        <begin position="968"/>
        <end position="987"/>
    </location>
</feature>
<evidence type="ECO:0000313" key="2">
    <source>
        <dbReference type="EMBL" id="CAE7590597.1"/>
    </source>
</evidence>
<feature type="region of interest" description="Disordered" evidence="1">
    <location>
        <begin position="1937"/>
        <end position="1956"/>
    </location>
</feature>
<feature type="compositionally biased region" description="Basic and acidic residues" evidence="1">
    <location>
        <begin position="380"/>
        <end position="390"/>
    </location>
</feature>
<sequence length="2488" mass="277010">MSADDPWAAYWAGGPSRGAAADRPDGNETTAQIPTPAEAGGLRAEQPPVQADSEESTTLQDERLPREHDAERQSADWSTWERRHDGQPPGQEGWRSDTTSNGSGDGWNRWMSGDSGQSWKSATSKGRVWSDEEWKQWNDWWYSRTSSAATGGAAADGRGSGGAPSPTSGPSTPTRSGMASTNAPVVMTEVPAATKGPSEKLLTPTFNGEGDAAELGTSARSYLRQIAAWERMTKLSKGQQALVLYQNLQGLAWVNAESLNVESLSGEDGVTYFKEWIVQHYLDVEVTSVGRSLSDLFRKLRRKNNQTFRDYTAEFNRLLSRVVECGCTLPDVATAWLFVDRACLDEATEVSLLASVGNKYALRALQQAAIILDRSMRKPWEKPGKGDGRRNGYNTVNVANHGEDDDEDSDSDAGDLLENENEADLYVAYMTAKAKYREVAKARGTDTDPAGTQRAIEDKIRTAKSKSRCAACGKRGHWHRDPQCPKRQEEKTAASSKPNTIHVTNEIMELTPIANHEELLAILDTACSKTVVGTAWLQRYLQHTRGGGYDVEFIYEKDAFKFGAAHKIYEANYAAVIFVVIGGTWVAVKASVIHGDIPLLMSRSALAEIGLVLDLSENTAVFKKIASNEVKLKATLSGHPAVCVDHKGQVYMVGALRESEGASGPSRPRIFYEKPINPAVRELLVGDRLNPDTFLAWWTSSDLKSDFWLELGDKLIRVHVTPRKTFFDPRKWTSQSLQRSLLLQSLGSIRETWGAPPPIWKMNKVQLQQECGRRGLAINSKWTVLELRAILANNKDEADPTTEKIKGLASMTLVELQAEAGRLGIPVGTKESKGSIMLKIRDTQAPEETVMTLGRFRGTAYPEIPENYGAWASEEERQNGDNMHPDLKRFVVWRRLSRTKKAEKAEKDKLREKTPKFLEPEEKAKVPPPPVSETGSTSSSHWSVVTSAAGKNLHRHHDTGYARQNLSKLDRKATQMDDHGTQKMEQEVDRSVLNEIQALETRLAALRDAHGLDAGETAHDAYHEFDVFESCSSGSEDWSQKHFAAPADFKEAWVATAHLGEQAARNARLEGDYCPETIAAILTKYEFPDQGKRRQGIHGLGGGTRCTLGYYAHGKFHGICKKTLRWPELVQYLNGYLKQFDSEPHDRRPSWTSLSIVHNLPCSMHVDRNNLKGSRNYTSCVGKFSGGQLWVEAPGGGLWRRDQNGEEEIEGMPLDGYNKLCCFDPRRRHMVESWSGDRWSITGFTARSFPSATKEEKRILRNAGFALPTNAELRKWNDEEKMAEHPSSTTFSSRPGSTNEMSVPRSRRKKLLKNAGALHVMMVTALAVMTRVGETYATPPTLPSISLLEVGGVSATCRLAEYGGNHIQVAEPILLEDLIENDHPEDVGFGYVETAVLRAEPGELWVHVRKEWADDGIYDDVMEAVDTQLRAGRGVVFQKDDRDDGHEAFWTDVTCGWEDVGYQVTHDYDYGDIEYVHVKAVENFNDVHEVFVGEGGENREDALQEGGGESGPRDPNAVGGREERGARAIRFPPSVPKIVASSLRRLHQNLGHPSTSDFVRHLRLAGAKREVLKAAKMLECQTCQRSQGPGTAKPAKVLSCLKFNEAIGADLFYCHDAEGKCHQFLSLVDFSSGYHVVTPVARKDTTHLEKAYCDSWLNVFGAPALIVVDLENGLEKGALWKTMFFKMRDELTVTKDDIPVVTGAISSAKNNLMRTSGYSPAQHVFGATPNLPEDLVEGPHARDPGDEPVICDKHARDVAIRTAARVAYHQVQTDERVRRALAGRARVQDRTPEVGEQVFYWRKAKTAKRGCWVGPATVIGLEGTNVWVTRAGRCTLCAAEHIRPATSEELGQAFSLRAAREDLDRLLNLDDADEEMFDDEVEAEGPNNTDVEFDVDDEDLAFAELDVEDGGPPGRDGRHHRRRARVAPYVLQRYRGKEPPRREEEAMMMKRAKTVRSREKQLEKEIPWAEIPEAMFAYRDKHMGKRLVVGGHMDPDADAGLGTVDSPTVARSSLIALLQIAASRGWKIAAGDVQAAFLNGLELKRSLWMHQPRCRLCTCPLDPCVFMMVPVGAEDERPSAYVAIHVDDLLVVAPAEINASLREKISKLFPVEDWELDEFDYVGSHIKASSDGIFIGQTAFVEGRLFKVDLEKNQAGDRPATEEQTIDNRSAIGALSWIATQSRPDLQCSVAFAQQAQRTPTGDDLKFTNSIVTKAARHKDQGLYLRKIDLERAMFVVFHDAAWANAEHEEAEEGFQLTAEEVKAGTIEGVFSEHRPRQPKKSKSKIASQLGHMVMMFDMDLLEAVRTKGSLLEWRSQSCKRVCRSTFGAETMSAAEGLESGQYVRALFTTLCNGKLAGHTQARMAWPLMCFTDCRSLYDHLHKTGVPRIPSDRRLAIDLASLRQELNLERWGDRIPLQWIPTEYQLADPLTKPLRTDFWWQQMCEGVCLPLKKGIFQWGKERGGILKQCKPEDDLCTWTRTHPASIPP</sequence>
<reference evidence="2" key="1">
    <citation type="submission" date="2021-02" db="EMBL/GenBank/DDBJ databases">
        <authorList>
            <person name="Dougan E. K."/>
            <person name="Rhodes N."/>
            <person name="Thang M."/>
            <person name="Chan C."/>
        </authorList>
    </citation>
    <scope>NUCLEOTIDE SEQUENCE</scope>
</reference>
<protein>
    <submittedName>
        <fullName evidence="2">GIP protein</fullName>
    </submittedName>
</protein>
<feature type="compositionally biased region" description="Basic and acidic residues" evidence="1">
    <location>
        <begin position="901"/>
        <end position="925"/>
    </location>
</feature>
<feature type="region of interest" description="Disordered" evidence="1">
    <location>
        <begin position="1"/>
        <end position="129"/>
    </location>
</feature>
<feature type="compositionally biased region" description="Acidic residues" evidence="1">
    <location>
        <begin position="403"/>
        <end position="415"/>
    </location>
</feature>